<dbReference type="RefSeq" id="WP_090399719.1">
    <property type="nucleotide sequence ID" value="NZ_FNEN01000020.1"/>
</dbReference>
<keyword evidence="3" id="KW-1185">Reference proteome</keyword>
<dbReference type="InterPro" id="IPR007731">
    <property type="entry name" value="DUF669"/>
</dbReference>
<accession>A0A1G8RUL1</accession>
<organism evidence="2 3">
    <name type="scientific">Natribacillus halophilus</name>
    <dbReference type="NCBI Taxonomy" id="549003"/>
    <lineage>
        <taxon>Bacteria</taxon>
        <taxon>Bacillati</taxon>
        <taxon>Bacillota</taxon>
        <taxon>Bacilli</taxon>
        <taxon>Bacillales</taxon>
        <taxon>Bacillaceae</taxon>
        <taxon>Natribacillus</taxon>
    </lineage>
</organism>
<dbReference type="OrthoDB" id="1707979at2"/>
<feature type="region of interest" description="Disordered" evidence="1">
    <location>
        <begin position="114"/>
        <end position="155"/>
    </location>
</feature>
<dbReference type="Pfam" id="PF05037">
    <property type="entry name" value="DUF669"/>
    <property type="match status" value="1"/>
</dbReference>
<reference evidence="2 3" key="1">
    <citation type="submission" date="2016-10" db="EMBL/GenBank/DDBJ databases">
        <authorList>
            <person name="de Groot N.N."/>
        </authorList>
    </citation>
    <scope>NUCLEOTIDE SEQUENCE [LARGE SCALE GENOMIC DNA]</scope>
    <source>
        <strain evidence="2 3">DSM 21771</strain>
    </source>
</reference>
<dbReference type="Proteomes" id="UP000198853">
    <property type="component" value="Unassembled WGS sequence"/>
</dbReference>
<proteinExistence type="predicted"/>
<evidence type="ECO:0000313" key="2">
    <source>
        <dbReference type="EMBL" id="SDJ20652.1"/>
    </source>
</evidence>
<feature type="compositionally biased region" description="Polar residues" evidence="1">
    <location>
        <begin position="132"/>
        <end position="148"/>
    </location>
</feature>
<sequence length="155" mass="17429">MLKIDYSKAGSEPVKPGEYEVLPTEYAVETARSGNQMVQFNYTIRDDVDQPSQGSKINYDNFVWTQNSLWRFQAAAKASAIPEGTEMNTPEDFGQAFKNRPLRVVVELEEQRNGREYPTVKSFKETQVGPPMNNSSAPLGQTINTNDISDSELPF</sequence>
<gene>
    <name evidence="2" type="ORF">SAMN04488123_12056</name>
</gene>
<evidence type="ECO:0000313" key="3">
    <source>
        <dbReference type="Proteomes" id="UP000198853"/>
    </source>
</evidence>
<evidence type="ECO:0008006" key="4">
    <source>
        <dbReference type="Google" id="ProtNLM"/>
    </source>
</evidence>
<protein>
    <recommendedName>
        <fullName evidence="4">DUF669 domain-containing protein</fullName>
    </recommendedName>
</protein>
<dbReference type="AlphaFoldDB" id="A0A1G8RUL1"/>
<evidence type="ECO:0000256" key="1">
    <source>
        <dbReference type="SAM" id="MobiDB-lite"/>
    </source>
</evidence>
<name>A0A1G8RUL1_9BACI</name>
<dbReference type="EMBL" id="FNEN01000020">
    <property type="protein sequence ID" value="SDJ20652.1"/>
    <property type="molecule type" value="Genomic_DNA"/>
</dbReference>